<dbReference type="EMBL" id="WTZA01000002">
    <property type="protein sequence ID" value="MXO76153.1"/>
    <property type="molecule type" value="Genomic_DNA"/>
</dbReference>
<feature type="chain" id="PRO_5026353459" description="Lipoprotein" evidence="2">
    <location>
        <begin position="21"/>
        <end position="71"/>
    </location>
</feature>
<organism evidence="3 4">
    <name type="scientific">Tsuneonella aeria</name>
    <dbReference type="NCBI Taxonomy" id="1837929"/>
    <lineage>
        <taxon>Bacteria</taxon>
        <taxon>Pseudomonadati</taxon>
        <taxon>Pseudomonadota</taxon>
        <taxon>Alphaproteobacteria</taxon>
        <taxon>Sphingomonadales</taxon>
        <taxon>Erythrobacteraceae</taxon>
        <taxon>Tsuneonella</taxon>
    </lineage>
</organism>
<keyword evidence="2" id="KW-0732">Signal</keyword>
<dbReference type="AlphaFoldDB" id="A0A6I4TG66"/>
<evidence type="ECO:0008006" key="5">
    <source>
        <dbReference type="Google" id="ProtNLM"/>
    </source>
</evidence>
<proteinExistence type="predicted"/>
<dbReference type="OrthoDB" id="7475328at2"/>
<reference evidence="3 4" key="1">
    <citation type="submission" date="2019-12" db="EMBL/GenBank/DDBJ databases">
        <title>Genomic-based taxomic classification of the family Erythrobacteraceae.</title>
        <authorList>
            <person name="Xu L."/>
        </authorList>
    </citation>
    <scope>NUCLEOTIDE SEQUENCE [LARGE SCALE GENOMIC DNA]</scope>
    <source>
        <strain evidence="3 4">100921-2</strain>
    </source>
</reference>
<comment type="caution">
    <text evidence="3">The sequence shown here is derived from an EMBL/GenBank/DDBJ whole genome shotgun (WGS) entry which is preliminary data.</text>
</comment>
<evidence type="ECO:0000313" key="4">
    <source>
        <dbReference type="Proteomes" id="UP000439522"/>
    </source>
</evidence>
<name>A0A6I4TG66_9SPHN</name>
<evidence type="ECO:0000256" key="1">
    <source>
        <dbReference type="SAM" id="MobiDB-lite"/>
    </source>
</evidence>
<sequence length="71" mass="7826">MSKLALILLAALPLAGCVTTTEPGSQERAYCERMEREMGTDHRHDHAEAKGMGMNPMNVTHARCRQMLGIS</sequence>
<feature type="compositionally biased region" description="Basic and acidic residues" evidence="1">
    <location>
        <begin position="37"/>
        <end position="49"/>
    </location>
</feature>
<evidence type="ECO:0000313" key="3">
    <source>
        <dbReference type="EMBL" id="MXO76153.1"/>
    </source>
</evidence>
<feature type="region of interest" description="Disordered" evidence="1">
    <location>
        <begin position="37"/>
        <end position="58"/>
    </location>
</feature>
<dbReference type="RefSeq" id="WP_160611959.1">
    <property type="nucleotide sequence ID" value="NZ_WTZA01000002.1"/>
</dbReference>
<accession>A0A6I4TG66</accession>
<protein>
    <recommendedName>
        <fullName evidence="5">Lipoprotein</fullName>
    </recommendedName>
</protein>
<keyword evidence="4" id="KW-1185">Reference proteome</keyword>
<feature type="signal peptide" evidence="2">
    <location>
        <begin position="1"/>
        <end position="20"/>
    </location>
</feature>
<dbReference type="Proteomes" id="UP000439522">
    <property type="component" value="Unassembled WGS sequence"/>
</dbReference>
<evidence type="ECO:0000256" key="2">
    <source>
        <dbReference type="SAM" id="SignalP"/>
    </source>
</evidence>
<gene>
    <name evidence="3" type="ORF">GRI40_13115</name>
</gene>